<evidence type="ECO:0000256" key="9">
    <source>
        <dbReference type="SAM" id="SignalP"/>
    </source>
</evidence>
<feature type="signal peptide" evidence="9">
    <location>
        <begin position="1"/>
        <end position="25"/>
    </location>
</feature>
<evidence type="ECO:0000256" key="2">
    <source>
        <dbReference type="ARBA" id="ARBA00008727"/>
    </source>
</evidence>
<protein>
    <submittedName>
        <fullName evidence="11">Ig-like domain-containing protein</fullName>
    </submittedName>
</protein>
<proteinExistence type="inferred from homology"/>
<keyword evidence="7" id="KW-0325">Glycoprotein</keyword>
<evidence type="ECO:0000256" key="3">
    <source>
        <dbReference type="ARBA" id="ARBA00022692"/>
    </source>
</evidence>
<comment type="similarity">
    <text evidence="2">Belongs to the FAM187 family.</text>
</comment>
<evidence type="ECO:0000256" key="6">
    <source>
        <dbReference type="ARBA" id="ARBA00023136"/>
    </source>
</evidence>
<dbReference type="AlphaFoldDB" id="A0A914WMH3"/>
<dbReference type="InterPro" id="IPR036179">
    <property type="entry name" value="Ig-like_dom_sf"/>
</dbReference>
<dbReference type="InterPro" id="IPR039311">
    <property type="entry name" value="FAM187A/B"/>
</dbReference>
<dbReference type="SUPFAM" id="SSF48726">
    <property type="entry name" value="Immunoglobulin"/>
    <property type="match status" value="1"/>
</dbReference>
<keyword evidence="4 9" id="KW-0732">Signal</keyword>
<evidence type="ECO:0000256" key="7">
    <source>
        <dbReference type="ARBA" id="ARBA00023180"/>
    </source>
</evidence>
<dbReference type="PANTHER" id="PTHR32178:SF6">
    <property type="entry name" value="IG-LIKE DOMAIN-CONTAINING PROTEIN"/>
    <property type="match status" value="1"/>
</dbReference>
<dbReference type="GO" id="GO:0016020">
    <property type="term" value="C:membrane"/>
    <property type="evidence" value="ECO:0007669"/>
    <property type="project" value="UniProtKB-SubCell"/>
</dbReference>
<reference evidence="11" key="1">
    <citation type="submission" date="2022-11" db="UniProtKB">
        <authorList>
            <consortium name="WormBaseParasite"/>
        </authorList>
    </citation>
    <scope>IDENTIFICATION</scope>
</reference>
<name>A0A914WMH3_9BILA</name>
<feature type="chain" id="PRO_5038054206" evidence="9">
    <location>
        <begin position="26"/>
        <end position="407"/>
    </location>
</feature>
<evidence type="ECO:0000256" key="5">
    <source>
        <dbReference type="ARBA" id="ARBA00022989"/>
    </source>
</evidence>
<evidence type="ECO:0000256" key="8">
    <source>
        <dbReference type="SAM" id="Phobius"/>
    </source>
</evidence>
<dbReference type="Proteomes" id="UP000887566">
    <property type="component" value="Unplaced"/>
</dbReference>
<keyword evidence="5 8" id="KW-1133">Transmembrane helix</keyword>
<keyword evidence="3 8" id="KW-0812">Transmembrane</keyword>
<sequence>MTPSSITISIGWILLVASFQSIVLCRRQLDEETYGFLLDGYYECMNKREARLQRLQKVPFLAAVGLRGSSTVLSCFDCLSPEMQLELENDKEEGKLRMAWQHLSKTVGAKWNEVAVVGVGNVDGLESFARRPNNIINERLDLQLNKLTRNHTGWYRCVEKKRSATAAIGNVYHLDDIPGIVTPSTLLEEPADLRTYGVTMVNKWTEWSNCNQCGVAHAERRRRSICYIQVPCPSKPKTRLIKELDSSGAEKVRDVLPPGEFSSLESLPPLPAPVDRRTHLVKEGDPCIIDCPHLYPGAKHWRRNNITLTVAYLFHHNRTRVFVDANFRLHFLRLEFDDSALYSCWSWDKKLLATADVRVERLNKTEELIAYVRMFIGFAALLLLFLLVATKIARTKGDSRTAVDAAT</sequence>
<evidence type="ECO:0000313" key="11">
    <source>
        <dbReference type="WBParaSite" id="PSAMB.scaffold4732size13694.g25013.t1"/>
    </source>
</evidence>
<dbReference type="PANTHER" id="PTHR32178">
    <property type="entry name" value="FAM187"/>
    <property type="match status" value="1"/>
</dbReference>
<keyword evidence="10" id="KW-1185">Reference proteome</keyword>
<evidence type="ECO:0000256" key="1">
    <source>
        <dbReference type="ARBA" id="ARBA00004479"/>
    </source>
</evidence>
<keyword evidence="6 8" id="KW-0472">Membrane</keyword>
<comment type="subcellular location">
    <subcellularLocation>
        <location evidence="1">Membrane</location>
        <topology evidence="1">Single-pass type I membrane protein</topology>
    </subcellularLocation>
</comment>
<evidence type="ECO:0000313" key="10">
    <source>
        <dbReference type="Proteomes" id="UP000887566"/>
    </source>
</evidence>
<feature type="transmembrane region" description="Helical" evidence="8">
    <location>
        <begin position="368"/>
        <end position="390"/>
    </location>
</feature>
<accession>A0A914WMH3</accession>
<dbReference type="WBParaSite" id="PSAMB.scaffold4732size13694.g25013.t1">
    <property type="protein sequence ID" value="PSAMB.scaffold4732size13694.g25013.t1"/>
    <property type="gene ID" value="PSAMB.scaffold4732size13694.g25013"/>
</dbReference>
<evidence type="ECO:0000256" key="4">
    <source>
        <dbReference type="ARBA" id="ARBA00022729"/>
    </source>
</evidence>
<organism evidence="10 11">
    <name type="scientific">Plectus sambesii</name>
    <dbReference type="NCBI Taxonomy" id="2011161"/>
    <lineage>
        <taxon>Eukaryota</taxon>
        <taxon>Metazoa</taxon>
        <taxon>Ecdysozoa</taxon>
        <taxon>Nematoda</taxon>
        <taxon>Chromadorea</taxon>
        <taxon>Plectida</taxon>
        <taxon>Plectina</taxon>
        <taxon>Plectoidea</taxon>
        <taxon>Plectidae</taxon>
        <taxon>Plectus</taxon>
    </lineage>
</organism>